<evidence type="ECO:0000256" key="1">
    <source>
        <dbReference type="ARBA" id="ARBA00007894"/>
    </source>
</evidence>
<dbReference type="RefSeq" id="WP_369314102.1">
    <property type="nucleotide sequence ID" value="NZ_JBEHZE010000001.1"/>
</dbReference>
<comment type="function">
    <text evidence="8">Catalyzes the attachment of glutamate to tRNA(Glu) in a two-step reaction: glutamate is first activated by ATP to form Glu-AMP and then transferred to the acceptor end of tRNA(Glu).</text>
</comment>
<dbReference type="Gene3D" id="3.40.50.620">
    <property type="entry name" value="HUPs"/>
    <property type="match status" value="1"/>
</dbReference>
<comment type="subcellular location">
    <subcellularLocation>
        <location evidence="8">Cytoplasm</location>
    </subcellularLocation>
</comment>
<dbReference type="CDD" id="cd00808">
    <property type="entry name" value="GluRS_core"/>
    <property type="match status" value="1"/>
</dbReference>
<keyword evidence="4 8" id="KW-0547">Nucleotide-binding</keyword>
<evidence type="ECO:0000256" key="2">
    <source>
        <dbReference type="ARBA" id="ARBA00022490"/>
    </source>
</evidence>
<dbReference type="InterPro" id="IPR033910">
    <property type="entry name" value="GluRS_core"/>
</dbReference>
<evidence type="ECO:0000256" key="7">
    <source>
        <dbReference type="ARBA" id="ARBA00023146"/>
    </source>
</evidence>
<dbReference type="PROSITE" id="PS00178">
    <property type="entry name" value="AA_TRNA_LIGASE_I"/>
    <property type="match status" value="1"/>
</dbReference>
<evidence type="ECO:0000256" key="3">
    <source>
        <dbReference type="ARBA" id="ARBA00022598"/>
    </source>
</evidence>
<dbReference type="InterPro" id="IPR045462">
    <property type="entry name" value="aa-tRNA-synth_I_cd-bd"/>
</dbReference>
<comment type="subunit">
    <text evidence="8">Monomer.</text>
</comment>
<dbReference type="PANTHER" id="PTHR43311">
    <property type="entry name" value="GLUTAMATE--TRNA LIGASE"/>
    <property type="match status" value="1"/>
</dbReference>
<keyword evidence="5 8" id="KW-0067">ATP-binding</keyword>
<evidence type="ECO:0000313" key="11">
    <source>
        <dbReference type="EMBL" id="MEX6634111.1"/>
    </source>
</evidence>
<evidence type="ECO:0000256" key="8">
    <source>
        <dbReference type="HAMAP-Rule" id="MF_00022"/>
    </source>
</evidence>
<dbReference type="InterPro" id="IPR000924">
    <property type="entry name" value="Glu/Gln-tRNA-synth"/>
</dbReference>
<comment type="caution">
    <text evidence="11">The sequence shown here is derived from an EMBL/GenBank/DDBJ whole genome shotgun (WGS) entry which is preliminary data.</text>
</comment>
<keyword evidence="6 8" id="KW-0648">Protein biosynthesis</keyword>
<evidence type="ECO:0000313" key="12">
    <source>
        <dbReference type="Proteomes" id="UP001560685"/>
    </source>
</evidence>
<evidence type="ECO:0000259" key="10">
    <source>
        <dbReference type="Pfam" id="PF19269"/>
    </source>
</evidence>
<dbReference type="SUPFAM" id="SSF52374">
    <property type="entry name" value="Nucleotidylyl transferase"/>
    <property type="match status" value="1"/>
</dbReference>
<dbReference type="InterPro" id="IPR049940">
    <property type="entry name" value="GluQ/Sye"/>
</dbReference>
<feature type="domain" description="Glutamyl/glutaminyl-tRNA synthetase class Ib catalytic" evidence="9">
    <location>
        <begin position="10"/>
        <end position="310"/>
    </location>
</feature>
<dbReference type="PRINTS" id="PR00987">
    <property type="entry name" value="TRNASYNTHGLU"/>
</dbReference>
<dbReference type="Gene3D" id="1.10.10.350">
    <property type="match status" value="1"/>
</dbReference>
<dbReference type="GO" id="GO:0004818">
    <property type="term" value="F:glutamate-tRNA ligase activity"/>
    <property type="evidence" value="ECO:0007669"/>
    <property type="project" value="UniProtKB-EC"/>
</dbReference>
<dbReference type="InterPro" id="IPR001412">
    <property type="entry name" value="aa-tRNA-synth_I_CS"/>
</dbReference>
<dbReference type="HAMAP" id="MF_00022">
    <property type="entry name" value="Glu_tRNA_synth_type1"/>
    <property type="match status" value="1"/>
</dbReference>
<name>A0ABV3Z9M5_9PROT</name>
<dbReference type="InterPro" id="IPR004527">
    <property type="entry name" value="Glu-tRNA-ligase_bac/mito"/>
</dbReference>
<comment type="catalytic activity">
    <reaction evidence="8">
        <text>tRNA(Glu) + L-glutamate + ATP = L-glutamyl-tRNA(Glu) + AMP + diphosphate</text>
        <dbReference type="Rhea" id="RHEA:23540"/>
        <dbReference type="Rhea" id="RHEA-COMP:9663"/>
        <dbReference type="Rhea" id="RHEA-COMP:9680"/>
        <dbReference type="ChEBI" id="CHEBI:29985"/>
        <dbReference type="ChEBI" id="CHEBI:30616"/>
        <dbReference type="ChEBI" id="CHEBI:33019"/>
        <dbReference type="ChEBI" id="CHEBI:78442"/>
        <dbReference type="ChEBI" id="CHEBI:78520"/>
        <dbReference type="ChEBI" id="CHEBI:456215"/>
        <dbReference type="EC" id="6.1.1.17"/>
    </reaction>
</comment>
<evidence type="ECO:0000259" key="9">
    <source>
        <dbReference type="Pfam" id="PF00749"/>
    </source>
</evidence>
<dbReference type="Pfam" id="PF19269">
    <property type="entry name" value="Anticodon_2"/>
    <property type="match status" value="1"/>
</dbReference>
<dbReference type="SUPFAM" id="SSF48163">
    <property type="entry name" value="An anticodon-binding domain of class I aminoacyl-tRNA synthetases"/>
    <property type="match status" value="1"/>
</dbReference>
<organism evidence="11 12">
    <name type="scientific">Hyphococcus lacteus</name>
    <dbReference type="NCBI Taxonomy" id="3143536"/>
    <lineage>
        <taxon>Bacteria</taxon>
        <taxon>Pseudomonadati</taxon>
        <taxon>Pseudomonadota</taxon>
        <taxon>Alphaproteobacteria</taxon>
        <taxon>Parvularculales</taxon>
        <taxon>Parvularculaceae</taxon>
        <taxon>Hyphococcus</taxon>
    </lineage>
</organism>
<dbReference type="EC" id="6.1.1.17" evidence="8"/>
<dbReference type="InterPro" id="IPR020058">
    <property type="entry name" value="Glu/Gln-tRNA-synth_Ib_cat-dom"/>
</dbReference>
<dbReference type="PANTHER" id="PTHR43311:SF2">
    <property type="entry name" value="GLUTAMATE--TRNA LIGASE, MITOCHONDRIAL-RELATED"/>
    <property type="match status" value="1"/>
</dbReference>
<evidence type="ECO:0000256" key="6">
    <source>
        <dbReference type="ARBA" id="ARBA00022917"/>
    </source>
</evidence>
<keyword evidence="3 8" id="KW-0436">Ligase</keyword>
<feature type="short sequence motif" description="'HIGH' region" evidence="8">
    <location>
        <begin position="16"/>
        <end position="26"/>
    </location>
</feature>
<gene>
    <name evidence="8 11" type="primary">gltX</name>
    <name evidence="11" type="ORF">ABFZ84_11200</name>
</gene>
<dbReference type="NCBIfam" id="TIGR00464">
    <property type="entry name" value="gltX_bact"/>
    <property type="match status" value="1"/>
</dbReference>
<feature type="short sequence motif" description="'KMSKS' region" evidence="8">
    <location>
        <begin position="243"/>
        <end position="247"/>
    </location>
</feature>
<sequence>MPQANEPQPVITRFAPSPTGYLHIGGARTALFNWLYARGHGGKFLLRIEDTDRARHTEAAVDAILDGLKWLGLDWDEEPVSQFSRTERHAEIANQLLNEGKAYRCYLTQAELEAAREKAKSENIRFESPWREADPATAPDGAAFAIRFKAPRDGETVVDDAVQGRVTFPNAALDDLIILRSDGVPTYNLAVVVDDHDMGITHVVRGDDHLNNAARQSQIYSALGWKIPVFAHVPLIHGQDGAKLSKRHGALGVEAYRDLGYLPEGLANYLLRLGWSHGDEEIISYERAKKLFDLSGVGKSPSRLDLDKLSHVNSHYVAALSDEEFIARATPFLTKDGITLGADEESRLNRSASFLKSRCATLADITKAAGFLLLKRPLQIEGKSAKPLKKEGARQMLADICALLDDPAIWTSAEALDERLQTFVADRNVGFGAVGQPARAALTAGHPSPGLGEVLYGLGREESLARLSDQAQ</sequence>
<reference evidence="11 12" key="1">
    <citation type="submission" date="2024-05" db="EMBL/GenBank/DDBJ databases">
        <title>Three bacterial strains, DH-69, EH-24, and ECK-19 isolated from coastal sediments.</title>
        <authorList>
            <person name="Ye Y.-Q."/>
            <person name="Du Z.-J."/>
        </authorList>
    </citation>
    <scope>NUCLEOTIDE SEQUENCE [LARGE SCALE GENOMIC DNA]</scope>
    <source>
        <strain evidence="11 12">ECK-19</strain>
    </source>
</reference>
<dbReference type="Proteomes" id="UP001560685">
    <property type="component" value="Unassembled WGS sequence"/>
</dbReference>
<keyword evidence="12" id="KW-1185">Reference proteome</keyword>
<proteinExistence type="inferred from homology"/>
<dbReference type="InterPro" id="IPR014729">
    <property type="entry name" value="Rossmann-like_a/b/a_fold"/>
</dbReference>
<evidence type="ECO:0000256" key="4">
    <source>
        <dbReference type="ARBA" id="ARBA00022741"/>
    </source>
</evidence>
<dbReference type="EMBL" id="JBEHZE010000001">
    <property type="protein sequence ID" value="MEX6634111.1"/>
    <property type="molecule type" value="Genomic_DNA"/>
</dbReference>
<dbReference type="InterPro" id="IPR020751">
    <property type="entry name" value="aa-tRNA-synth_I_codon-bd_sub2"/>
</dbReference>
<feature type="binding site" evidence="8">
    <location>
        <position position="246"/>
    </location>
    <ligand>
        <name>ATP</name>
        <dbReference type="ChEBI" id="CHEBI:30616"/>
    </ligand>
</feature>
<feature type="domain" description="Aminoacyl-tRNA synthetase class I anticodon-binding" evidence="10">
    <location>
        <begin position="324"/>
        <end position="469"/>
    </location>
</feature>
<keyword evidence="7 8" id="KW-0030">Aminoacyl-tRNA synthetase</keyword>
<keyword evidence="2 8" id="KW-0963">Cytoplasm</keyword>
<dbReference type="Pfam" id="PF00749">
    <property type="entry name" value="tRNA-synt_1c"/>
    <property type="match status" value="1"/>
</dbReference>
<comment type="similarity">
    <text evidence="1 8">Belongs to the class-I aminoacyl-tRNA synthetase family. Glutamate--tRNA ligase type 1 subfamily.</text>
</comment>
<comment type="caution">
    <text evidence="8">Lacks conserved residue(s) required for the propagation of feature annotation.</text>
</comment>
<dbReference type="InterPro" id="IPR008925">
    <property type="entry name" value="aa_tRNA-synth_I_cd-bd_sf"/>
</dbReference>
<evidence type="ECO:0000256" key="5">
    <source>
        <dbReference type="ARBA" id="ARBA00022840"/>
    </source>
</evidence>
<accession>A0ABV3Z9M5</accession>
<protein>
    <recommendedName>
        <fullName evidence="8">Glutamate--tRNA ligase</fullName>
        <ecNumber evidence="8">6.1.1.17</ecNumber>
    </recommendedName>
    <alternativeName>
        <fullName evidence="8">Glutamyl-tRNA synthetase</fullName>
        <shortName evidence="8">GluRS</shortName>
    </alternativeName>
</protein>